<dbReference type="RefSeq" id="WP_121682543.1">
    <property type="nucleotide sequence ID" value="NZ_RCVZ01000022.1"/>
</dbReference>
<comment type="caution">
    <text evidence="2">The sequence shown here is derived from an EMBL/GenBank/DDBJ whole genome shotgun (WGS) entry which is preliminary data.</text>
</comment>
<dbReference type="OrthoDB" id="2976288at2"/>
<proteinExistence type="predicted"/>
<evidence type="ECO:0000256" key="1">
    <source>
        <dbReference type="SAM" id="Phobius"/>
    </source>
</evidence>
<sequence>MQQANQRTMFFVSTGIIIIISSLISPLFLGEMLRDILFRPERPIVFSSSPSTYIIFIISVIFLGIGILMIPFLAKKKWIPGIIILLSAVFIFLSVDEYHYATAEGFYNNSFYEVKGEMVKWKDINSMKQIYVKEDGTQVPKLLRFDLRNGSSVTMEFDKRLFDSRREIDSLVQGAGGKSTIKVVDKIDDSLKK</sequence>
<evidence type="ECO:0000313" key="2">
    <source>
        <dbReference type="EMBL" id="RLQ91610.1"/>
    </source>
</evidence>
<reference evidence="2 3" key="1">
    <citation type="submission" date="2018-10" db="EMBL/GenBank/DDBJ databases">
        <title>Falsibacillus sp. genome draft.</title>
        <authorList>
            <person name="Shi S."/>
        </authorList>
    </citation>
    <scope>NUCLEOTIDE SEQUENCE [LARGE SCALE GENOMIC DNA]</scope>
    <source>
        <strain evidence="2 3">GY 10110</strain>
    </source>
</reference>
<keyword evidence="3" id="KW-1185">Reference proteome</keyword>
<gene>
    <name evidence="2" type="ORF">D9X91_20615</name>
</gene>
<feature type="transmembrane region" description="Helical" evidence="1">
    <location>
        <begin position="9"/>
        <end position="30"/>
    </location>
</feature>
<dbReference type="EMBL" id="RCVZ01000022">
    <property type="protein sequence ID" value="RLQ91610.1"/>
    <property type="molecule type" value="Genomic_DNA"/>
</dbReference>
<dbReference type="AlphaFoldDB" id="A0A3L7JMB0"/>
<protein>
    <recommendedName>
        <fullName evidence="4">DUF5673 domain-containing protein</fullName>
    </recommendedName>
</protein>
<feature type="transmembrane region" description="Helical" evidence="1">
    <location>
        <begin position="78"/>
        <end position="95"/>
    </location>
</feature>
<feature type="transmembrane region" description="Helical" evidence="1">
    <location>
        <begin position="50"/>
        <end position="71"/>
    </location>
</feature>
<organism evidence="2 3">
    <name type="scientific">Falsibacillus albus</name>
    <dbReference type="NCBI Taxonomy" id="2478915"/>
    <lineage>
        <taxon>Bacteria</taxon>
        <taxon>Bacillati</taxon>
        <taxon>Bacillota</taxon>
        <taxon>Bacilli</taxon>
        <taxon>Bacillales</taxon>
        <taxon>Bacillaceae</taxon>
        <taxon>Falsibacillus</taxon>
    </lineage>
</organism>
<keyword evidence="1" id="KW-0812">Transmembrane</keyword>
<evidence type="ECO:0000313" key="3">
    <source>
        <dbReference type="Proteomes" id="UP000276770"/>
    </source>
</evidence>
<dbReference type="Proteomes" id="UP000276770">
    <property type="component" value="Unassembled WGS sequence"/>
</dbReference>
<accession>A0A3L7JMB0</accession>
<evidence type="ECO:0008006" key="4">
    <source>
        <dbReference type="Google" id="ProtNLM"/>
    </source>
</evidence>
<keyword evidence="1" id="KW-1133">Transmembrane helix</keyword>
<keyword evidence="1" id="KW-0472">Membrane</keyword>
<name>A0A3L7JMB0_9BACI</name>